<dbReference type="CDD" id="cd09294">
    <property type="entry name" value="SmpB"/>
    <property type="match status" value="1"/>
</dbReference>
<evidence type="ECO:0000256" key="2">
    <source>
        <dbReference type="ARBA" id="ARBA00022884"/>
    </source>
</evidence>
<dbReference type="PROSITE" id="PS01317">
    <property type="entry name" value="SSRP"/>
    <property type="match status" value="1"/>
</dbReference>
<reference evidence="5 6" key="1">
    <citation type="submission" date="2023-02" db="EMBL/GenBank/DDBJ databases">
        <title>Devosia algicola sp. nov., isolated from the phycosphere of marine algae.</title>
        <authorList>
            <person name="Kim J.M."/>
            <person name="Lee J.K."/>
            <person name="Choi B.J."/>
            <person name="Bayburt H."/>
            <person name="Jeon C.O."/>
        </authorList>
    </citation>
    <scope>NUCLEOTIDE SEQUENCE [LARGE SCALE GENOMIC DNA]</scope>
    <source>
        <strain evidence="5 6">G20-9</strain>
    </source>
</reference>
<keyword evidence="6" id="KW-1185">Reference proteome</keyword>
<evidence type="ECO:0000313" key="6">
    <source>
        <dbReference type="Proteomes" id="UP001220530"/>
    </source>
</evidence>
<keyword evidence="1 3" id="KW-0963">Cytoplasm</keyword>
<accession>A0ABY7YNU0</accession>
<name>A0ABY7YNU0_9HYPH</name>
<comment type="similarity">
    <text evidence="3">Belongs to the SmpB family.</text>
</comment>
<comment type="function">
    <text evidence="3">Required for rescue of stalled ribosomes mediated by trans-translation. Binds to transfer-messenger RNA (tmRNA), required for stable association of tmRNA with ribosomes. tmRNA and SmpB together mimic tRNA shape, replacing the anticodon stem-loop with SmpB. tmRNA is encoded by the ssrA gene; the 2 termini fold to resemble tRNA(Ala) and it encodes a 'tag peptide', a short internal open reading frame. During trans-translation Ala-aminoacylated tmRNA acts like a tRNA, entering the A-site of stalled ribosomes, displacing the stalled mRNA. The ribosome then switches to translate the ORF on the tmRNA; the nascent peptide is terminated with the 'tag peptide' encoded by the tmRNA and targeted for degradation. The ribosome is freed to recommence translation, which seems to be the essential function of trans-translation.</text>
</comment>
<sequence length="165" mass="18702">MAPKNDKSKSGVISHGLVAENRRARYDYEIIDTLEAGLVLTGSEVKSLRLGKAQITESYASPEGGELWLINCHIPEFVQANRFNHDEKRHRKLLVSQKELTRLDAAVSRAGNTIVPLKLYFNDQGRAKLLIGLGKGKKNYDKRETERKRDWNRDKARIMKDGGRG</sequence>
<dbReference type="NCBIfam" id="TIGR00086">
    <property type="entry name" value="smpB"/>
    <property type="match status" value="1"/>
</dbReference>
<evidence type="ECO:0000256" key="4">
    <source>
        <dbReference type="SAM" id="MobiDB-lite"/>
    </source>
</evidence>
<dbReference type="SUPFAM" id="SSF74982">
    <property type="entry name" value="Small protein B (SmpB)"/>
    <property type="match status" value="1"/>
</dbReference>
<dbReference type="PANTHER" id="PTHR30308:SF2">
    <property type="entry name" value="SSRA-BINDING PROTEIN"/>
    <property type="match status" value="1"/>
</dbReference>
<evidence type="ECO:0000313" key="5">
    <source>
        <dbReference type="EMBL" id="WDR02984.1"/>
    </source>
</evidence>
<evidence type="ECO:0000256" key="1">
    <source>
        <dbReference type="ARBA" id="ARBA00022490"/>
    </source>
</evidence>
<dbReference type="RefSeq" id="WP_282219386.1">
    <property type="nucleotide sequence ID" value="NZ_CP118246.1"/>
</dbReference>
<dbReference type="PANTHER" id="PTHR30308">
    <property type="entry name" value="TMRNA-BINDING COMPONENT OF TRANS-TRANSLATION TAGGING COMPLEX"/>
    <property type="match status" value="1"/>
</dbReference>
<gene>
    <name evidence="3 5" type="primary">smpB</name>
    <name evidence="5" type="ORF">PSQ19_01835</name>
</gene>
<keyword evidence="2 3" id="KW-0694">RNA-binding</keyword>
<protein>
    <recommendedName>
        <fullName evidence="3">SsrA-binding protein</fullName>
    </recommendedName>
    <alternativeName>
        <fullName evidence="3">Small protein B</fullName>
    </alternativeName>
</protein>
<dbReference type="Pfam" id="PF01668">
    <property type="entry name" value="SmpB"/>
    <property type="match status" value="1"/>
</dbReference>
<evidence type="ECO:0000256" key="3">
    <source>
        <dbReference type="HAMAP-Rule" id="MF_00023"/>
    </source>
</evidence>
<dbReference type="HAMAP" id="MF_00023">
    <property type="entry name" value="SmpB"/>
    <property type="match status" value="1"/>
</dbReference>
<dbReference type="InterPro" id="IPR000037">
    <property type="entry name" value="SsrA-bd_prot"/>
</dbReference>
<dbReference type="InterPro" id="IPR023620">
    <property type="entry name" value="SmpB"/>
</dbReference>
<dbReference type="InterPro" id="IPR020081">
    <property type="entry name" value="SsrA-bd_prot_CS"/>
</dbReference>
<dbReference type="Gene3D" id="2.40.280.10">
    <property type="match status" value="1"/>
</dbReference>
<dbReference type="Proteomes" id="UP001220530">
    <property type="component" value="Chromosome"/>
</dbReference>
<organism evidence="5 6">
    <name type="scientific">Devosia algicola</name>
    <dbReference type="NCBI Taxonomy" id="3026418"/>
    <lineage>
        <taxon>Bacteria</taxon>
        <taxon>Pseudomonadati</taxon>
        <taxon>Pseudomonadota</taxon>
        <taxon>Alphaproteobacteria</taxon>
        <taxon>Hyphomicrobiales</taxon>
        <taxon>Devosiaceae</taxon>
        <taxon>Devosia</taxon>
    </lineage>
</organism>
<comment type="subcellular location">
    <subcellularLocation>
        <location evidence="3">Cytoplasm</location>
    </subcellularLocation>
    <text evidence="3">The tmRNA-SmpB complex associates with stalled 70S ribosomes.</text>
</comment>
<dbReference type="NCBIfam" id="NF003843">
    <property type="entry name" value="PRK05422.1"/>
    <property type="match status" value="1"/>
</dbReference>
<feature type="region of interest" description="Disordered" evidence="4">
    <location>
        <begin position="141"/>
        <end position="165"/>
    </location>
</feature>
<dbReference type="EMBL" id="CP118246">
    <property type="protein sequence ID" value="WDR02984.1"/>
    <property type="molecule type" value="Genomic_DNA"/>
</dbReference>
<proteinExistence type="inferred from homology"/>